<dbReference type="AlphaFoldDB" id="A0A0C3CU87"/>
<gene>
    <name evidence="3" type="ORF">M413DRAFT_439121</name>
</gene>
<keyword evidence="1" id="KW-0812">Transmembrane</keyword>
<protein>
    <submittedName>
        <fullName evidence="3">Uncharacterized protein</fullName>
    </submittedName>
</protein>
<reference evidence="4" key="2">
    <citation type="submission" date="2015-01" db="EMBL/GenBank/DDBJ databases">
        <title>Evolutionary Origins and Diversification of the Mycorrhizal Mutualists.</title>
        <authorList>
            <consortium name="DOE Joint Genome Institute"/>
            <consortium name="Mycorrhizal Genomics Consortium"/>
            <person name="Kohler A."/>
            <person name="Kuo A."/>
            <person name="Nagy L.G."/>
            <person name="Floudas D."/>
            <person name="Copeland A."/>
            <person name="Barry K.W."/>
            <person name="Cichocki N."/>
            <person name="Veneault-Fourrey C."/>
            <person name="LaButti K."/>
            <person name="Lindquist E.A."/>
            <person name="Lipzen A."/>
            <person name="Lundell T."/>
            <person name="Morin E."/>
            <person name="Murat C."/>
            <person name="Riley R."/>
            <person name="Ohm R."/>
            <person name="Sun H."/>
            <person name="Tunlid A."/>
            <person name="Henrissat B."/>
            <person name="Grigoriev I.V."/>
            <person name="Hibbett D.S."/>
            <person name="Martin F."/>
        </authorList>
    </citation>
    <scope>NUCLEOTIDE SEQUENCE [LARGE SCALE GENOMIC DNA]</scope>
    <source>
        <strain evidence="4">h7</strain>
    </source>
</reference>
<reference evidence="3 4" key="1">
    <citation type="submission" date="2014-04" db="EMBL/GenBank/DDBJ databases">
        <authorList>
            <consortium name="DOE Joint Genome Institute"/>
            <person name="Kuo A."/>
            <person name="Gay G."/>
            <person name="Dore J."/>
            <person name="Kohler A."/>
            <person name="Nagy L.G."/>
            <person name="Floudas D."/>
            <person name="Copeland A."/>
            <person name="Barry K.W."/>
            <person name="Cichocki N."/>
            <person name="Veneault-Fourrey C."/>
            <person name="LaButti K."/>
            <person name="Lindquist E.A."/>
            <person name="Lipzen A."/>
            <person name="Lundell T."/>
            <person name="Morin E."/>
            <person name="Murat C."/>
            <person name="Sun H."/>
            <person name="Tunlid A."/>
            <person name="Henrissat B."/>
            <person name="Grigoriev I.V."/>
            <person name="Hibbett D.S."/>
            <person name="Martin F."/>
            <person name="Nordberg H.P."/>
            <person name="Cantor M.N."/>
            <person name="Hua S.X."/>
        </authorList>
    </citation>
    <scope>NUCLEOTIDE SEQUENCE [LARGE SCALE GENOMIC DNA]</scope>
    <source>
        <strain evidence="4">h7</strain>
    </source>
</reference>
<feature type="signal peptide" evidence="2">
    <location>
        <begin position="1"/>
        <end position="20"/>
    </location>
</feature>
<evidence type="ECO:0000256" key="2">
    <source>
        <dbReference type="SAM" id="SignalP"/>
    </source>
</evidence>
<dbReference type="Proteomes" id="UP000053424">
    <property type="component" value="Unassembled WGS sequence"/>
</dbReference>
<keyword evidence="1" id="KW-1133">Transmembrane helix</keyword>
<accession>A0A0C3CU87</accession>
<sequence>MRFRSVALLYSAFLGWLVTSRPLYHPRTVSPAPRDLLGLLGGGEGIMPIIAPDGAGAVQATPTTVIHQTPITTERMAGAIDATASVVTATPVLSASRISTPAPTTRFDSTSASFVDPATVTFSSASIEIGYVADAPTTPPAELTEWKVIGIAVITITFIGTVILAFSFFDSWWGFVCDKRSWEFRLASEDGHRYPTMSSLESIAKEKDKDKGFCDVKPEAGLGLTAPELAYDGV</sequence>
<keyword evidence="2" id="KW-0732">Signal</keyword>
<evidence type="ECO:0000256" key="1">
    <source>
        <dbReference type="SAM" id="Phobius"/>
    </source>
</evidence>
<keyword evidence="1" id="KW-0472">Membrane</keyword>
<feature type="chain" id="PRO_5002173370" evidence="2">
    <location>
        <begin position="21"/>
        <end position="234"/>
    </location>
</feature>
<dbReference type="EMBL" id="KN831769">
    <property type="protein sequence ID" value="KIM47461.1"/>
    <property type="molecule type" value="Genomic_DNA"/>
</dbReference>
<dbReference type="OrthoDB" id="3266475at2759"/>
<evidence type="ECO:0000313" key="3">
    <source>
        <dbReference type="EMBL" id="KIM47461.1"/>
    </source>
</evidence>
<feature type="transmembrane region" description="Helical" evidence="1">
    <location>
        <begin position="148"/>
        <end position="169"/>
    </location>
</feature>
<proteinExistence type="predicted"/>
<organism evidence="3 4">
    <name type="scientific">Hebeloma cylindrosporum</name>
    <dbReference type="NCBI Taxonomy" id="76867"/>
    <lineage>
        <taxon>Eukaryota</taxon>
        <taxon>Fungi</taxon>
        <taxon>Dikarya</taxon>
        <taxon>Basidiomycota</taxon>
        <taxon>Agaricomycotina</taxon>
        <taxon>Agaricomycetes</taxon>
        <taxon>Agaricomycetidae</taxon>
        <taxon>Agaricales</taxon>
        <taxon>Agaricineae</taxon>
        <taxon>Hymenogastraceae</taxon>
        <taxon>Hebeloma</taxon>
    </lineage>
</organism>
<evidence type="ECO:0000313" key="4">
    <source>
        <dbReference type="Proteomes" id="UP000053424"/>
    </source>
</evidence>
<name>A0A0C3CU87_HEBCY</name>
<dbReference type="HOGENOM" id="CLU_969923_0_0_1"/>
<keyword evidence="4" id="KW-1185">Reference proteome</keyword>